<evidence type="ECO:0000313" key="1">
    <source>
        <dbReference type="EMBL" id="MDW0112227.1"/>
    </source>
</evidence>
<protein>
    <submittedName>
        <fullName evidence="1">Uncharacterized protein</fullName>
    </submittedName>
</protein>
<evidence type="ECO:0000313" key="2">
    <source>
        <dbReference type="Proteomes" id="UP001282284"/>
    </source>
</evidence>
<accession>A0ABU4G5J0</accession>
<gene>
    <name evidence="1" type="ORF">QT711_03455</name>
</gene>
<organism evidence="1 2">
    <name type="scientific">Sporosarcina saromensis</name>
    <dbReference type="NCBI Taxonomy" id="359365"/>
    <lineage>
        <taxon>Bacteria</taxon>
        <taxon>Bacillati</taxon>
        <taxon>Bacillota</taxon>
        <taxon>Bacilli</taxon>
        <taxon>Bacillales</taxon>
        <taxon>Caryophanaceae</taxon>
        <taxon>Sporosarcina</taxon>
    </lineage>
</organism>
<dbReference type="Proteomes" id="UP001282284">
    <property type="component" value="Unassembled WGS sequence"/>
</dbReference>
<comment type="caution">
    <text evidence="1">The sequence shown here is derived from an EMBL/GenBank/DDBJ whole genome shotgun (WGS) entry which is preliminary data.</text>
</comment>
<reference evidence="1 2" key="1">
    <citation type="submission" date="2023-06" db="EMBL/GenBank/DDBJ databases">
        <title>Sporosarcina sp. nov., isolated from Korean traditional fermented seafood 'Jeotgal'.</title>
        <authorList>
            <person name="Yang A.I."/>
            <person name="Shin N.-R."/>
        </authorList>
    </citation>
    <scope>NUCLEOTIDE SEQUENCE [LARGE SCALE GENOMIC DNA]</scope>
    <source>
        <strain evidence="1 2">KCTC13119</strain>
    </source>
</reference>
<proteinExistence type="predicted"/>
<keyword evidence="2" id="KW-1185">Reference proteome</keyword>
<sequence length="81" mass="9134">MGKIICPHCNQSEGFYAKERVSGTATVHYTENGDWALDQSDMYASLQHSGGKRAYCNQCHKYIGKTDELKTGNIEQEYPND</sequence>
<dbReference type="RefSeq" id="WP_317942120.1">
    <property type="nucleotide sequence ID" value="NZ_JAUBDI010000002.1"/>
</dbReference>
<name>A0ABU4G5J0_9BACL</name>
<dbReference type="EMBL" id="JAUBDI010000002">
    <property type="protein sequence ID" value="MDW0112227.1"/>
    <property type="molecule type" value="Genomic_DNA"/>
</dbReference>